<evidence type="ECO:0000256" key="1">
    <source>
        <dbReference type="SAM" id="Phobius"/>
    </source>
</evidence>
<dbReference type="Proteomes" id="UP001059480">
    <property type="component" value="Unassembled WGS sequence"/>
</dbReference>
<dbReference type="RefSeq" id="WP_256944183.1">
    <property type="nucleotide sequence ID" value="NZ_JANHNZ010000001.1"/>
</dbReference>
<evidence type="ECO:0000313" key="3">
    <source>
        <dbReference type="Proteomes" id="UP001059480"/>
    </source>
</evidence>
<reference evidence="2" key="1">
    <citation type="submission" date="2022-07" db="EMBL/GenBank/DDBJ databases">
        <authorList>
            <person name="Jung M.-Y."/>
            <person name="Lee M."/>
        </authorList>
    </citation>
    <scope>NUCLEOTIDE SEQUENCE</scope>
    <source>
        <strain evidence="2">S8</strain>
    </source>
</reference>
<keyword evidence="1" id="KW-0812">Transmembrane</keyword>
<proteinExistence type="predicted"/>
<organism evidence="2 3">
    <name type="scientific">Granulicatella seriolae</name>
    <dbReference type="NCBI Taxonomy" id="2967226"/>
    <lineage>
        <taxon>Bacteria</taxon>
        <taxon>Bacillati</taxon>
        <taxon>Bacillota</taxon>
        <taxon>Bacilli</taxon>
        <taxon>Lactobacillales</taxon>
        <taxon>Carnobacteriaceae</taxon>
        <taxon>Granulicatella</taxon>
    </lineage>
</organism>
<keyword evidence="1" id="KW-0472">Membrane</keyword>
<reference evidence="2" key="3">
    <citation type="journal article" date="2023" name="Microbiol. Resour. Announc.">
        <title>Draft Genome Sequence of Granulicatella sp. Strain S8, Isolated from a Marine Fish, Seriola quinqueradiata.</title>
        <authorList>
            <person name="Lee M."/>
            <person name="Farooq A."/>
            <person name="Jeong J.B."/>
            <person name="Jung M.Y."/>
        </authorList>
    </citation>
    <scope>NUCLEOTIDE SEQUENCE</scope>
    <source>
        <strain evidence="2">S8</strain>
    </source>
</reference>
<accession>A0ABT1WKH4</accession>
<keyword evidence="3" id="KW-1185">Reference proteome</keyword>
<sequence>MKLYSNGTLGFIATVTSLVANQEINGQFNTTNPYIFWIGQIVLCMIFMVVLFHILRHWDNESPFTKTRLSISIGVYGLMYAMAYTGFKYAFVLIFLVGVTEIYLTRKKANLMK</sequence>
<comment type="caution">
    <text evidence="2">The sequence shown here is derived from an EMBL/GenBank/DDBJ whole genome shotgun (WGS) entry which is preliminary data.</text>
</comment>
<gene>
    <name evidence="2" type="ORF">NPA36_00620</name>
</gene>
<name>A0ABT1WKH4_9LACT</name>
<keyword evidence="1" id="KW-1133">Transmembrane helix</keyword>
<reference evidence="2" key="2">
    <citation type="journal article" date="2023" name="Curr. Microbiol.">
        <title>Granulicatella seriolae sp. nov., a Novel Facultative Anaerobe Isolated from Yellowtail Marine Fish.</title>
        <authorList>
            <person name="Lee M."/>
            <person name="Choi Y.J."/>
            <person name="Farooq A."/>
            <person name="Jeong J.B."/>
            <person name="Jung M.Y."/>
        </authorList>
    </citation>
    <scope>NUCLEOTIDE SEQUENCE</scope>
    <source>
        <strain evidence="2">S8</strain>
    </source>
</reference>
<dbReference type="EMBL" id="JANHNZ010000001">
    <property type="protein sequence ID" value="MCQ9209070.1"/>
    <property type="molecule type" value="Genomic_DNA"/>
</dbReference>
<feature type="transmembrane region" description="Helical" evidence="1">
    <location>
        <begin position="34"/>
        <end position="55"/>
    </location>
</feature>
<protein>
    <submittedName>
        <fullName evidence="2">Uncharacterized protein</fullName>
    </submittedName>
</protein>
<evidence type="ECO:0000313" key="2">
    <source>
        <dbReference type="EMBL" id="MCQ9209070.1"/>
    </source>
</evidence>